<organism evidence="1 2">
    <name type="scientific">Rhodobacter flavimaris</name>
    <dbReference type="NCBI Taxonomy" id="2907145"/>
    <lineage>
        <taxon>Bacteria</taxon>
        <taxon>Pseudomonadati</taxon>
        <taxon>Pseudomonadota</taxon>
        <taxon>Alphaproteobacteria</taxon>
        <taxon>Rhodobacterales</taxon>
        <taxon>Rhodobacter group</taxon>
        <taxon>Rhodobacter</taxon>
    </lineage>
</organism>
<dbReference type="RefSeq" id="WP_233675500.1">
    <property type="nucleotide sequence ID" value="NZ_JAJUOS010000002.1"/>
</dbReference>
<dbReference type="EMBL" id="JAJUOS010000002">
    <property type="protein sequence ID" value="MCE5972481.1"/>
    <property type="molecule type" value="Genomic_DNA"/>
</dbReference>
<protein>
    <recommendedName>
        <fullName evidence="3">HEAT repeat domain-containing protein</fullName>
    </recommendedName>
</protein>
<accession>A0ABS8YRI1</accession>
<evidence type="ECO:0008006" key="3">
    <source>
        <dbReference type="Google" id="ProtNLM"/>
    </source>
</evidence>
<comment type="caution">
    <text evidence="1">The sequence shown here is derived from an EMBL/GenBank/DDBJ whole genome shotgun (WGS) entry which is preliminary data.</text>
</comment>
<proteinExistence type="predicted"/>
<sequence length="136" mass="14871">MKVSISEHDLWGPGDNVVSVMPQSPGDLFVVVTIMGKVAVTWSITDRDKAINAAHVLARRARGDRPVIAKVFSLTLKEAQAMGFVPLDLFSDLTDEQRAEWGKQVHDSCLDLLRTSADPQVRADAMELLQGMGALK</sequence>
<dbReference type="Proteomes" id="UP001521181">
    <property type="component" value="Unassembled WGS sequence"/>
</dbReference>
<name>A0ABS8YRI1_9RHOB</name>
<reference evidence="1 2" key="1">
    <citation type="submission" date="2021-12" db="EMBL/GenBank/DDBJ databases">
        <title>Sinirhodobacter sp. WL0062 is a bacterium isolated from seawater.</title>
        <authorList>
            <person name="Wang L."/>
            <person name="He W."/>
            <person name="Zhang D.-F."/>
        </authorList>
    </citation>
    <scope>NUCLEOTIDE SEQUENCE [LARGE SCALE GENOMIC DNA]</scope>
    <source>
        <strain evidence="1 2">WL0062</strain>
    </source>
</reference>
<evidence type="ECO:0000313" key="1">
    <source>
        <dbReference type="EMBL" id="MCE5972481.1"/>
    </source>
</evidence>
<gene>
    <name evidence="1" type="ORF">LZA78_03160</name>
</gene>
<keyword evidence="2" id="KW-1185">Reference proteome</keyword>
<evidence type="ECO:0000313" key="2">
    <source>
        <dbReference type="Proteomes" id="UP001521181"/>
    </source>
</evidence>